<keyword evidence="6 12" id="KW-0521">NADP</keyword>
<evidence type="ECO:0000256" key="2">
    <source>
        <dbReference type="ARBA" id="ARBA00022563"/>
    </source>
</evidence>
<evidence type="ECO:0000313" key="15">
    <source>
        <dbReference type="EMBL" id="ACL66049.1"/>
    </source>
</evidence>
<keyword evidence="8 12" id="KW-0368">Histidine biosynthesis</keyword>
<keyword evidence="7 12" id="KW-0560">Oxidoreductase</keyword>
<evidence type="ECO:0000256" key="4">
    <source>
        <dbReference type="ARBA" id="ARBA00022755"/>
    </source>
</evidence>
<keyword evidence="4 12" id="KW-0658">Purine biosynthesis</keyword>
<dbReference type="EMBL" id="CP001359">
    <property type="protein sequence ID" value="ACL66049.1"/>
    <property type="molecule type" value="Genomic_DNA"/>
</dbReference>
<feature type="domain" description="Tetrahydrofolate dehydrogenase/cyclohydrolase NAD(P)-binding" evidence="14">
    <location>
        <begin position="138"/>
        <end position="279"/>
    </location>
</feature>
<dbReference type="EC" id="1.5.1.5" evidence="12"/>
<feature type="domain" description="Tetrahydrofolate dehydrogenase/cyclohydrolase catalytic" evidence="13">
    <location>
        <begin position="4"/>
        <end position="118"/>
    </location>
</feature>
<dbReference type="PANTHER" id="PTHR48099">
    <property type="entry name" value="C-1-TETRAHYDROFOLATE SYNTHASE, CYTOPLASMIC-RELATED"/>
    <property type="match status" value="1"/>
</dbReference>
<evidence type="ECO:0000259" key="13">
    <source>
        <dbReference type="Pfam" id="PF00763"/>
    </source>
</evidence>
<comment type="subunit">
    <text evidence="12">Homodimer.</text>
</comment>
<organism evidence="15 16">
    <name type="scientific">Anaeromyxobacter dehalogenans (strain ATCC BAA-258 / DSM 21875 / 2CP-1)</name>
    <dbReference type="NCBI Taxonomy" id="455488"/>
    <lineage>
        <taxon>Bacteria</taxon>
        <taxon>Pseudomonadati</taxon>
        <taxon>Myxococcota</taxon>
        <taxon>Myxococcia</taxon>
        <taxon>Myxococcales</taxon>
        <taxon>Cystobacterineae</taxon>
        <taxon>Anaeromyxobacteraceae</taxon>
        <taxon>Anaeromyxobacter</taxon>
    </lineage>
</organism>
<dbReference type="SUPFAM" id="SSF51735">
    <property type="entry name" value="NAD(P)-binding Rossmann-fold domains"/>
    <property type="match status" value="1"/>
</dbReference>
<dbReference type="FunFam" id="3.40.50.720:FF:000094">
    <property type="entry name" value="Bifunctional protein FolD"/>
    <property type="match status" value="1"/>
</dbReference>
<dbReference type="InterPro" id="IPR000672">
    <property type="entry name" value="THF_DH/CycHdrlase"/>
</dbReference>
<dbReference type="FunFam" id="3.40.50.10860:FF:000001">
    <property type="entry name" value="Bifunctional protein FolD"/>
    <property type="match status" value="1"/>
</dbReference>
<proteinExistence type="inferred from homology"/>
<evidence type="ECO:0000256" key="6">
    <source>
        <dbReference type="ARBA" id="ARBA00022857"/>
    </source>
</evidence>
<dbReference type="KEGG" id="acp:A2cp1_2712"/>
<dbReference type="NCBIfam" id="NF010779">
    <property type="entry name" value="PRK14182.1"/>
    <property type="match status" value="1"/>
</dbReference>
<gene>
    <name evidence="12" type="primary">folD</name>
    <name evidence="15" type="ordered locus">A2cp1_2712</name>
</gene>
<dbReference type="NCBIfam" id="NF008058">
    <property type="entry name" value="PRK10792.1"/>
    <property type="match status" value="1"/>
</dbReference>
<evidence type="ECO:0000256" key="7">
    <source>
        <dbReference type="ARBA" id="ARBA00023002"/>
    </source>
</evidence>
<evidence type="ECO:0000256" key="9">
    <source>
        <dbReference type="ARBA" id="ARBA00023167"/>
    </source>
</evidence>
<protein>
    <recommendedName>
        <fullName evidence="12">Bifunctional protein FolD</fullName>
    </recommendedName>
    <domain>
        <recommendedName>
            <fullName evidence="12">Methylenetetrahydrofolate dehydrogenase</fullName>
            <ecNumber evidence="12">1.5.1.5</ecNumber>
        </recommendedName>
    </domain>
    <domain>
        <recommendedName>
            <fullName evidence="12">Methenyltetrahydrofolate cyclohydrolase</fullName>
            <ecNumber evidence="12">3.5.4.9</ecNumber>
        </recommendedName>
    </domain>
</protein>
<dbReference type="InterPro" id="IPR020867">
    <property type="entry name" value="THF_DH/CycHdrlase_CS"/>
</dbReference>
<comment type="catalytic activity">
    <reaction evidence="11 12">
        <text>(6R)-5,10-methenyltetrahydrofolate + H2O = (6R)-10-formyltetrahydrofolate + H(+)</text>
        <dbReference type="Rhea" id="RHEA:23700"/>
        <dbReference type="ChEBI" id="CHEBI:15377"/>
        <dbReference type="ChEBI" id="CHEBI:15378"/>
        <dbReference type="ChEBI" id="CHEBI:57455"/>
        <dbReference type="ChEBI" id="CHEBI:195366"/>
        <dbReference type="EC" id="3.5.4.9"/>
    </reaction>
</comment>
<dbReference type="HAMAP" id="MF_01576">
    <property type="entry name" value="THF_DHG_CYH"/>
    <property type="match status" value="1"/>
</dbReference>
<dbReference type="PROSITE" id="PS00766">
    <property type="entry name" value="THF_DHG_CYH_1"/>
    <property type="match status" value="1"/>
</dbReference>
<dbReference type="AlphaFoldDB" id="B8JDK0"/>
<comment type="pathway">
    <text evidence="1 12">One-carbon metabolism; tetrahydrofolate interconversion.</text>
</comment>
<dbReference type="InterPro" id="IPR020631">
    <property type="entry name" value="THF_DH/CycHdrlase_NAD-bd_dom"/>
</dbReference>
<dbReference type="InterPro" id="IPR046346">
    <property type="entry name" value="Aminoacid_DH-like_N_sf"/>
</dbReference>
<keyword evidence="10 12" id="KW-0511">Multifunctional enzyme</keyword>
<evidence type="ECO:0000256" key="11">
    <source>
        <dbReference type="ARBA" id="ARBA00036357"/>
    </source>
</evidence>
<evidence type="ECO:0000256" key="12">
    <source>
        <dbReference type="HAMAP-Rule" id="MF_01576"/>
    </source>
</evidence>
<dbReference type="Pfam" id="PF00763">
    <property type="entry name" value="THF_DHG_CYH"/>
    <property type="match status" value="1"/>
</dbReference>
<evidence type="ECO:0000256" key="1">
    <source>
        <dbReference type="ARBA" id="ARBA00004777"/>
    </source>
</evidence>
<evidence type="ECO:0000256" key="3">
    <source>
        <dbReference type="ARBA" id="ARBA00022605"/>
    </source>
</evidence>
<dbReference type="GO" id="GO:0000105">
    <property type="term" value="P:L-histidine biosynthetic process"/>
    <property type="evidence" value="ECO:0007669"/>
    <property type="project" value="UniProtKB-KW"/>
</dbReference>
<dbReference type="Gene3D" id="3.40.50.10860">
    <property type="entry name" value="Leucine Dehydrogenase, chain A, domain 1"/>
    <property type="match status" value="1"/>
</dbReference>
<keyword evidence="2 12" id="KW-0554">One-carbon metabolism</keyword>
<evidence type="ECO:0000256" key="5">
    <source>
        <dbReference type="ARBA" id="ARBA00022801"/>
    </source>
</evidence>
<comment type="caution">
    <text evidence="12">Lacks conserved residue(s) required for the propagation of feature annotation.</text>
</comment>
<evidence type="ECO:0000256" key="8">
    <source>
        <dbReference type="ARBA" id="ARBA00023102"/>
    </source>
</evidence>
<keyword evidence="16" id="KW-1185">Reference proteome</keyword>
<dbReference type="GO" id="GO:0004477">
    <property type="term" value="F:methenyltetrahydrofolate cyclohydrolase activity"/>
    <property type="evidence" value="ECO:0007669"/>
    <property type="project" value="UniProtKB-UniRule"/>
</dbReference>
<keyword evidence="5 12" id="KW-0378">Hydrolase</keyword>
<dbReference type="CDD" id="cd01080">
    <property type="entry name" value="NAD_bind_m-THF_DH_Cyclohyd"/>
    <property type="match status" value="1"/>
</dbReference>
<dbReference type="Pfam" id="PF02882">
    <property type="entry name" value="THF_DHG_CYH_C"/>
    <property type="match status" value="1"/>
</dbReference>
<name>B8JDK0_ANAD2</name>
<evidence type="ECO:0000256" key="10">
    <source>
        <dbReference type="ARBA" id="ARBA00023268"/>
    </source>
</evidence>
<dbReference type="HOGENOM" id="CLU_034045_2_1_7"/>
<dbReference type="NCBIfam" id="NF010783">
    <property type="entry name" value="PRK14186.1"/>
    <property type="match status" value="1"/>
</dbReference>
<dbReference type="PRINTS" id="PR00085">
    <property type="entry name" value="THFDHDRGNASE"/>
</dbReference>
<dbReference type="InterPro" id="IPR020630">
    <property type="entry name" value="THF_DH/CycHdrlase_cat_dom"/>
</dbReference>
<feature type="binding site" evidence="12">
    <location>
        <begin position="164"/>
        <end position="166"/>
    </location>
    <ligand>
        <name>NADP(+)</name>
        <dbReference type="ChEBI" id="CHEBI:58349"/>
    </ligand>
</feature>
<evidence type="ECO:0000259" key="14">
    <source>
        <dbReference type="Pfam" id="PF02882"/>
    </source>
</evidence>
<comment type="function">
    <text evidence="12">Catalyzes the oxidation of 5,10-methylenetetrahydrofolate to 5,10-methenyltetrahydrofolate and then the hydrolysis of 5,10-methenyltetrahydrofolate to 10-formyltetrahydrofolate.</text>
</comment>
<comment type="catalytic activity">
    <reaction evidence="12">
        <text>(6R)-5,10-methylene-5,6,7,8-tetrahydrofolate + NADP(+) = (6R)-5,10-methenyltetrahydrofolate + NADPH</text>
        <dbReference type="Rhea" id="RHEA:22812"/>
        <dbReference type="ChEBI" id="CHEBI:15636"/>
        <dbReference type="ChEBI" id="CHEBI:57455"/>
        <dbReference type="ChEBI" id="CHEBI:57783"/>
        <dbReference type="ChEBI" id="CHEBI:58349"/>
        <dbReference type="EC" id="1.5.1.5"/>
    </reaction>
</comment>
<dbReference type="EC" id="3.5.4.9" evidence="12"/>
<dbReference type="GO" id="GO:0005829">
    <property type="term" value="C:cytosol"/>
    <property type="evidence" value="ECO:0007669"/>
    <property type="project" value="TreeGrafter"/>
</dbReference>
<dbReference type="RefSeq" id="WP_012633817.1">
    <property type="nucleotide sequence ID" value="NC_011891.1"/>
</dbReference>
<dbReference type="GO" id="GO:0006164">
    <property type="term" value="P:purine nucleotide biosynthetic process"/>
    <property type="evidence" value="ECO:0007669"/>
    <property type="project" value="UniProtKB-KW"/>
</dbReference>
<reference evidence="15" key="1">
    <citation type="submission" date="2009-01" db="EMBL/GenBank/DDBJ databases">
        <title>Complete sequence of Anaeromyxobacter dehalogenans 2CP-1.</title>
        <authorList>
            <consortium name="US DOE Joint Genome Institute"/>
            <person name="Lucas S."/>
            <person name="Copeland A."/>
            <person name="Lapidus A."/>
            <person name="Glavina del Rio T."/>
            <person name="Dalin E."/>
            <person name="Tice H."/>
            <person name="Bruce D."/>
            <person name="Goodwin L."/>
            <person name="Pitluck S."/>
            <person name="Saunders E."/>
            <person name="Brettin T."/>
            <person name="Detter J.C."/>
            <person name="Han C."/>
            <person name="Larimer F."/>
            <person name="Land M."/>
            <person name="Hauser L."/>
            <person name="Kyrpides N."/>
            <person name="Ovchinnikova G."/>
            <person name="Beliaev A.S."/>
            <person name="Richardson P."/>
        </authorList>
    </citation>
    <scope>NUCLEOTIDE SEQUENCE</scope>
    <source>
        <strain evidence="15">2CP-1</strain>
    </source>
</reference>
<keyword evidence="9 12" id="KW-0486">Methionine biosynthesis</keyword>
<dbReference type="InterPro" id="IPR036291">
    <property type="entry name" value="NAD(P)-bd_dom_sf"/>
</dbReference>
<dbReference type="Proteomes" id="UP000007089">
    <property type="component" value="Chromosome"/>
</dbReference>
<evidence type="ECO:0000313" key="16">
    <source>
        <dbReference type="Proteomes" id="UP000007089"/>
    </source>
</evidence>
<dbReference type="PANTHER" id="PTHR48099:SF5">
    <property type="entry name" value="C-1-TETRAHYDROFOLATE SYNTHASE, CYTOPLASMIC"/>
    <property type="match status" value="1"/>
</dbReference>
<dbReference type="GO" id="GO:0004488">
    <property type="term" value="F:methylenetetrahydrofolate dehydrogenase (NADP+) activity"/>
    <property type="evidence" value="ECO:0007669"/>
    <property type="project" value="UniProtKB-UniRule"/>
</dbReference>
<dbReference type="GO" id="GO:0009086">
    <property type="term" value="P:methionine biosynthetic process"/>
    <property type="evidence" value="ECO:0007669"/>
    <property type="project" value="UniProtKB-KW"/>
</dbReference>
<comment type="similarity">
    <text evidence="12">Belongs to the tetrahydrofolate dehydrogenase/cyclohydrolase family.</text>
</comment>
<dbReference type="Gene3D" id="3.40.50.720">
    <property type="entry name" value="NAD(P)-binding Rossmann-like Domain"/>
    <property type="match status" value="1"/>
</dbReference>
<dbReference type="SUPFAM" id="SSF53223">
    <property type="entry name" value="Aminoacid dehydrogenase-like, N-terminal domain"/>
    <property type="match status" value="1"/>
</dbReference>
<sequence>MNLIDGKQIAAKVKGEVATEVRALAARGVQTGLTVVRVGDDPASAIYVRGKRKDCEEVGITSVEHHLPATTTQAELLALIARLNADPAVHGILVQLPLPKHVDERAVLDAISPAKDADGFHPFNVGALSIGIAGVPRPCTPAGVMRMLDEAKVDPKGKRALVVGRSNIVGKPMAMMLLERHATVTLAHSRTADLAGEVGRADILVAAIGKAELVKGAWVKEGAVVIDVGMNRLADGKLVGDVEFAAAAARASAITPVPGGVGPMTRAMLLVNTVELAKRTVR</sequence>
<keyword evidence="3 12" id="KW-0028">Amino-acid biosynthesis</keyword>
<accession>B8JDK0</accession>
<dbReference type="UniPathway" id="UPA00193"/>
<dbReference type="GO" id="GO:0035999">
    <property type="term" value="P:tetrahydrofolate interconversion"/>
    <property type="evidence" value="ECO:0007669"/>
    <property type="project" value="UniProtKB-UniRule"/>
</dbReference>